<evidence type="ECO:0000313" key="1">
    <source>
        <dbReference type="EMBL" id="NID11120.1"/>
    </source>
</evidence>
<gene>
    <name evidence="1" type="ORF">F7231_13145</name>
</gene>
<protein>
    <recommendedName>
        <fullName evidence="3">DUF2236 domain-containing protein</fullName>
    </recommendedName>
</protein>
<sequence length="364" mass="41944">MNILTLLSDNQQNNSPFFSKGLLPSYRYNPAWSYVRPDSNLFFTAISVFALQRLMPFLTPDERALAGPICTLATPLFGRFKNKDGLETYNFYGTTPTDHFPNGWLMHRLRHFQLPDDIDDTAMVYLTTQPSDEALRFLSEKLGKHANRTRLTSQTTFPDYRNLRAYSTWFGLNMPIEFDACAMANMLYVVYEYGLPLDVHAQDSLAYLADILATDRYRTDPFRCAPNYARAPLIQYHLSRLVGRFNPAPFQSVRPKLIADLLTDFGQTTSRLDKLLLAISLMHLGETPPADVPIPGIEDEFAHFSFFIAGLLSAYTQPWLHRWADRPFWHIKWRCDDHCRVLLLEYLVLQRSLANRKSQLVQAS</sequence>
<proteinExistence type="predicted"/>
<reference evidence="2" key="2">
    <citation type="submission" date="2023-07" db="EMBL/GenBank/DDBJ databases">
        <authorList>
            <person name="Jung D.-H."/>
        </authorList>
    </citation>
    <scope>NUCLEOTIDE SEQUENCE [LARGE SCALE GENOMIC DNA]</scope>
    <source>
        <strain evidence="2">JA-25</strain>
    </source>
</reference>
<keyword evidence="2" id="KW-1185">Reference proteome</keyword>
<organism evidence="1 2">
    <name type="scientific">Fibrivirga algicola</name>
    <dbReference type="NCBI Taxonomy" id="2950420"/>
    <lineage>
        <taxon>Bacteria</taxon>
        <taxon>Pseudomonadati</taxon>
        <taxon>Bacteroidota</taxon>
        <taxon>Cytophagia</taxon>
        <taxon>Cytophagales</taxon>
        <taxon>Spirosomataceae</taxon>
        <taxon>Fibrivirga</taxon>
    </lineage>
</organism>
<dbReference type="Proteomes" id="UP000606008">
    <property type="component" value="Unassembled WGS sequence"/>
</dbReference>
<accession>A0ABX0QFG3</accession>
<evidence type="ECO:0008006" key="3">
    <source>
        <dbReference type="Google" id="ProtNLM"/>
    </source>
</evidence>
<dbReference type="EMBL" id="WAEL01000004">
    <property type="protein sequence ID" value="NID11120.1"/>
    <property type="molecule type" value="Genomic_DNA"/>
</dbReference>
<comment type="caution">
    <text evidence="1">The sequence shown here is derived from an EMBL/GenBank/DDBJ whole genome shotgun (WGS) entry which is preliminary data.</text>
</comment>
<reference evidence="2" key="1">
    <citation type="submission" date="2019-09" db="EMBL/GenBank/DDBJ databases">
        <authorList>
            <person name="Jung D.-H."/>
        </authorList>
    </citation>
    <scope>NUCLEOTIDE SEQUENCE [LARGE SCALE GENOMIC DNA]</scope>
    <source>
        <strain evidence="2">JA-25</strain>
    </source>
</reference>
<evidence type="ECO:0000313" key="2">
    <source>
        <dbReference type="Proteomes" id="UP000606008"/>
    </source>
</evidence>
<name>A0ABX0QFG3_9BACT</name>